<feature type="transmembrane region" description="Helical" evidence="25">
    <location>
        <begin position="361"/>
        <end position="382"/>
    </location>
</feature>
<feature type="transmembrane region" description="Helical" evidence="25">
    <location>
        <begin position="83"/>
        <end position="101"/>
    </location>
</feature>
<dbReference type="GeneTree" id="ENSGT00390000011700"/>
<evidence type="ECO:0000256" key="15">
    <source>
        <dbReference type="ARBA" id="ARBA00044899"/>
    </source>
</evidence>
<sequence length="393" mass="43655">MADYEERQSLLGDGDEGLSTAGGPGRPMPAISDPRHLLHRVVVLVFMCFLGFGSYFCYDNPAALQTEVIQDLNLNTSKFMQLYAWYSWPNVVLCFFGGFLLDRVFGIRLGTIIFSLFVCVGQVIFAAGALVNHFWLMEAGRFIFGIGGESLAVAQNTYAVNWFKGKELNLVFGLQLSMARLGSTVNMNIMGWVYSKVADLVGSHGHTALGASLMIASVTCLFSLMCALVLGFLDKRAERILHKEGGEAGEVIKLTDVKDFPFHLWLIFIICVCYYVAIFPFIGLGHKTFRFVYIQYVFSLVFQSLLGVSYSLLACALWPMVAFVVPEHQLGTAYGFMQSIQNLGLALIAMAAGSILDNRGYLVLEVFFCVFALMAVVMLYFVDYLRGGRRLKL</sequence>
<feature type="transmembrane region" description="Helical" evidence="25">
    <location>
        <begin position="37"/>
        <end position="56"/>
    </location>
</feature>
<evidence type="ECO:0000256" key="22">
    <source>
        <dbReference type="ARBA" id="ARBA00045018"/>
    </source>
</evidence>
<evidence type="ECO:0000256" key="23">
    <source>
        <dbReference type="ARBA" id="ARBA00045709"/>
    </source>
</evidence>
<comment type="catalytic activity">
    <reaction evidence="15">
        <text>L-arginyl-L-alpha-amino acid(out) = L-arginyl-L-alpha-amino acid(in)</text>
        <dbReference type="Rhea" id="RHEA:79371"/>
        <dbReference type="ChEBI" id="CHEBI:84315"/>
    </reaction>
</comment>
<organism evidence="26 27">
    <name type="scientific">Cyclopterus lumpus</name>
    <name type="common">Lumpsucker</name>
    <dbReference type="NCBI Taxonomy" id="8103"/>
    <lineage>
        <taxon>Eukaryota</taxon>
        <taxon>Metazoa</taxon>
        <taxon>Chordata</taxon>
        <taxon>Craniata</taxon>
        <taxon>Vertebrata</taxon>
        <taxon>Euteleostomi</taxon>
        <taxon>Actinopterygii</taxon>
        <taxon>Neopterygii</taxon>
        <taxon>Teleostei</taxon>
        <taxon>Neoteleostei</taxon>
        <taxon>Acanthomorphata</taxon>
        <taxon>Eupercaria</taxon>
        <taxon>Perciformes</taxon>
        <taxon>Cottioidei</taxon>
        <taxon>Cottales</taxon>
        <taxon>Cyclopteridae</taxon>
        <taxon>Cyclopterus</taxon>
    </lineage>
</organism>
<dbReference type="Proteomes" id="UP000694565">
    <property type="component" value="Unplaced"/>
</dbReference>
<comment type="function">
    <text evidence="23">Lysosomal dipeptide uniporter that selectively exports lysine, arginine or histidine-containing dipeptides with a net positive charge from the lysosome lumen into the cytosol. Could play a role in a specific type of protein O-glycosylation indirectly regulating macrophages migration and tissue invasion. Also essential for liver homeostasis.</text>
</comment>
<dbReference type="InterPro" id="IPR052187">
    <property type="entry name" value="MFSD1"/>
</dbReference>
<reference evidence="26" key="1">
    <citation type="submission" date="2025-08" db="UniProtKB">
        <authorList>
            <consortium name="Ensembl"/>
        </authorList>
    </citation>
    <scope>IDENTIFICATION</scope>
</reference>
<feature type="transmembrane region" description="Helical" evidence="25">
    <location>
        <begin position="333"/>
        <end position="355"/>
    </location>
</feature>
<evidence type="ECO:0000256" key="16">
    <source>
        <dbReference type="ARBA" id="ARBA00044900"/>
    </source>
</evidence>
<dbReference type="Pfam" id="PF07690">
    <property type="entry name" value="MFS_1"/>
    <property type="match status" value="1"/>
</dbReference>
<dbReference type="PANTHER" id="PTHR23512:SF3">
    <property type="entry name" value="MAJOR FACILITATOR SUPERFAMILY DOMAIN-CONTAINING PROTEIN 1"/>
    <property type="match status" value="1"/>
</dbReference>
<evidence type="ECO:0000256" key="18">
    <source>
        <dbReference type="ARBA" id="ARBA00044912"/>
    </source>
</evidence>
<dbReference type="CDD" id="cd17340">
    <property type="entry name" value="MFS_MFSD1"/>
    <property type="match status" value="1"/>
</dbReference>
<evidence type="ECO:0000256" key="17">
    <source>
        <dbReference type="ARBA" id="ARBA00044903"/>
    </source>
</evidence>
<evidence type="ECO:0000313" key="26">
    <source>
        <dbReference type="Ensembl" id="ENSCLMP00005002602.1"/>
    </source>
</evidence>
<dbReference type="GO" id="GO:0022857">
    <property type="term" value="F:transmembrane transporter activity"/>
    <property type="evidence" value="ECO:0007669"/>
    <property type="project" value="InterPro"/>
</dbReference>
<evidence type="ECO:0000256" key="13">
    <source>
        <dbReference type="ARBA" id="ARBA00044893"/>
    </source>
</evidence>
<evidence type="ECO:0000256" key="5">
    <source>
        <dbReference type="ARBA" id="ARBA00022989"/>
    </source>
</evidence>
<evidence type="ECO:0000256" key="19">
    <source>
        <dbReference type="ARBA" id="ARBA00044919"/>
    </source>
</evidence>
<comment type="catalytic activity">
    <reaction evidence="20">
        <text>L-lysyl-glycine(out) = L-lysyl-glycine(in)</text>
        <dbReference type="Rhea" id="RHEA:79407"/>
        <dbReference type="ChEBI" id="CHEBI:191202"/>
    </reaction>
</comment>
<comment type="catalytic activity">
    <reaction evidence="13">
        <text>L-alpha-aminoacyl-L-lysine(out) = L-alpha-aminoacyl-L-lysine(in)</text>
        <dbReference type="Rhea" id="RHEA:79383"/>
        <dbReference type="ChEBI" id="CHEBI:229966"/>
    </reaction>
</comment>
<evidence type="ECO:0000256" key="25">
    <source>
        <dbReference type="SAM" id="Phobius"/>
    </source>
</evidence>
<comment type="catalytic activity">
    <reaction evidence="9">
        <text>L-histidyl-glycine(out) = L-histidyl-glycine(in)</text>
        <dbReference type="Rhea" id="RHEA:79395"/>
        <dbReference type="ChEBI" id="CHEBI:229957"/>
    </reaction>
</comment>
<comment type="catalytic activity">
    <reaction evidence="19">
        <text>L-alanyl-L-lysine(out) = L-alanyl-L-lysine(in)</text>
        <dbReference type="Rhea" id="RHEA:79415"/>
        <dbReference type="ChEBI" id="CHEBI:192470"/>
    </reaction>
</comment>
<evidence type="ECO:0000256" key="20">
    <source>
        <dbReference type="ARBA" id="ARBA00044924"/>
    </source>
</evidence>
<evidence type="ECO:0000256" key="12">
    <source>
        <dbReference type="ARBA" id="ARBA00044891"/>
    </source>
</evidence>
<keyword evidence="6 25" id="KW-0472">Membrane</keyword>
<feature type="transmembrane region" description="Helical" evidence="25">
    <location>
        <begin position="262"/>
        <end position="284"/>
    </location>
</feature>
<comment type="catalytic activity">
    <reaction evidence="10">
        <text>L-alpha-aminoacyl-L-arginine(out) = L-alpha-aminoacyl-L-arginine(in)</text>
        <dbReference type="Rhea" id="RHEA:79367"/>
        <dbReference type="ChEBI" id="CHEBI:229968"/>
    </reaction>
</comment>
<comment type="catalytic activity">
    <reaction evidence="16">
        <text>L-lysyl-L-lysine(out) = L-lysyl-L-lysine(in)</text>
        <dbReference type="Rhea" id="RHEA:79403"/>
        <dbReference type="ChEBI" id="CHEBI:229956"/>
    </reaction>
</comment>
<dbReference type="GO" id="GO:0005765">
    <property type="term" value="C:lysosomal membrane"/>
    <property type="evidence" value="ECO:0007669"/>
    <property type="project" value="UniProtKB-SubCell"/>
</dbReference>
<comment type="catalytic activity">
    <reaction evidence="17">
        <text>L-arginyl-glycine(out) = L-arginyl-glycine(in)</text>
        <dbReference type="Rhea" id="RHEA:79391"/>
        <dbReference type="ChEBI" id="CHEBI:229955"/>
    </reaction>
</comment>
<gene>
    <name evidence="26" type="primary">mfsd1</name>
</gene>
<feature type="transmembrane region" description="Helical" evidence="25">
    <location>
        <begin position="213"/>
        <end position="233"/>
    </location>
</feature>
<reference evidence="26" key="2">
    <citation type="submission" date="2025-09" db="UniProtKB">
        <authorList>
            <consortium name="Ensembl"/>
        </authorList>
    </citation>
    <scope>IDENTIFICATION</scope>
</reference>
<dbReference type="Gene3D" id="1.20.1250.20">
    <property type="entry name" value="MFS general substrate transporter like domains"/>
    <property type="match status" value="1"/>
</dbReference>
<keyword evidence="4 25" id="KW-0812">Transmembrane</keyword>
<comment type="catalytic activity">
    <reaction evidence="12">
        <text>L-lysyl-L-alpha-amino acid(out) = L-lysyl-L-alpha-amino acid(in)</text>
        <dbReference type="Rhea" id="RHEA:79387"/>
        <dbReference type="ChEBI" id="CHEBI:229965"/>
    </reaction>
</comment>
<dbReference type="Ensembl" id="ENSCLMT00005002733.1">
    <property type="protein sequence ID" value="ENSCLMP00005002602.1"/>
    <property type="gene ID" value="ENSCLMG00005001293.1"/>
</dbReference>
<evidence type="ECO:0000256" key="24">
    <source>
        <dbReference type="ARBA" id="ARBA00046376"/>
    </source>
</evidence>
<dbReference type="InterPro" id="IPR011701">
    <property type="entry name" value="MFS"/>
</dbReference>
<proteinExistence type="inferred from homology"/>
<evidence type="ECO:0000256" key="21">
    <source>
        <dbReference type="ARBA" id="ARBA00044985"/>
    </source>
</evidence>
<protein>
    <recommendedName>
        <fullName evidence="21">Lysosomal dipeptide transporter MFSD1</fullName>
    </recommendedName>
    <alternativeName>
        <fullName evidence="22">Major facilitator superfamily domain-containing protein 1</fullName>
    </alternativeName>
</protein>
<comment type="subunit">
    <text evidence="24">Homodimer. Interacts with lysosomal protein GLMP (via lumenal domain); the interaction starts while both proteins are still in the endoplasmic reticulum and is required for stabilization of MFSD1 in lysosomes but has no direct effect on its targeting to lysosomes or transporter activity.</text>
</comment>
<dbReference type="PANTHER" id="PTHR23512">
    <property type="entry name" value="MAJOR FACILITATOR SUPERFAMILY DOMAIN-CONTAINING PROTEIN 1"/>
    <property type="match status" value="1"/>
</dbReference>
<evidence type="ECO:0000256" key="3">
    <source>
        <dbReference type="ARBA" id="ARBA00022448"/>
    </source>
</evidence>
<dbReference type="SUPFAM" id="SSF103473">
    <property type="entry name" value="MFS general substrate transporter"/>
    <property type="match status" value="1"/>
</dbReference>
<comment type="catalytic activity">
    <reaction evidence="8">
        <text>L-lysyl-L-alanine(out) = L-lysyl-L-alanine(in)</text>
        <dbReference type="Rhea" id="RHEA:79399"/>
        <dbReference type="ChEBI" id="CHEBI:229954"/>
    </reaction>
</comment>
<evidence type="ECO:0000256" key="4">
    <source>
        <dbReference type="ARBA" id="ARBA00022692"/>
    </source>
</evidence>
<comment type="catalytic activity">
    <reaction evidence="18">
        <text>L-histidyl-L-alpha-amino acid(out) = L-histidyl-L-alpha-amino acid(in)</text>
        <dbReference type="Rhea" id="RHEA:79379"/>
        <dbReference type="ChEBI" id="CHEBI:229964"/>
    </reaction>
</comment>
<comment type="subcellular location">
    <subcellularLocation>
        <location evidence="1">Lysosome membrane</location>
        <topology evidence="1">Multi-pass membrane protein</topology>
    </subcellularLocation>
</comment>
<evidence type="ECO:0000256" key="7">
    <source>
        <dbReference type="ARBA" id="ARBA00023228"/>
    </source>
</evidence>
<accession>A0A8C2WHV4</accession>
<keyword evidence="27" id="KW-1185">Reference proteome</keyword>
<comment type="similarity">
    <text evidence="2">Belongs to the major facilitator superfamily.</text>
</comment>
<comment type="catalytic activity">
    <reaction evidence="11">
        <text>L-alpha-aminoacyl-L-histidine(out) = L-alpha-aminoacyl-L-histidine(in)</text>
        <dbReference type="Rhea" id="RHEA:79375"/>
        <dbReference type="ChEBI" id="CHEBI:229967"/>
    </reaction>
</comment>
<evidence type="ECO:0000313" key="27">
    <source>
        <dbReference type="Proteomes" id="UP000694565"/>
    </source>
</evidence>
<name>A0A8C2WHV4_CYCLU</name>
<evidence type="ECO:0000256" key="11">
    <source>
        <dbReference type="ARBA" id="ARBA00044884"/>
    </source>
</evidence>
<comment type="catalytic activity">
    <reaction evidence="14">
        <text>L-aspartyl-L-lysine(out) = L-aspartyl-L-lysine(in)</text>
        <dbReference type="Rhea" id="RHEA:79411"/>
        <dbReference type="ChEBI" id="CHEBI:229953"/>
    </reaction>
</comment>
<evidence type="ECO:0000256" key="8">
    <source>
        <dbReference type="ARBA" id="ARBA00044876"/>
    </source>
</evidence>
<feature type="transmembrane region" description="Helical" evidence="25">
    <location>
        <begin position="296"/>
        <end position="321"/>
    </location>
</feature>
<dbReference type="InterPro" id="IPR036259">
    <property type="entry name" value="MFS_trans_sf"/>
</dbReference>
<dbReference type="AlphaFoldDB" id="A0A8C2WHV4"/>
<evidence type="ECO:0000256" key="9">
    <source>
        <dbReference type="ARBA" id="ARBA00044878"/>
    </source>
</evidence>
<evidence type="ECO:0000256" key="10">
    <source>
        <dbReference type="ARBA" id="ARBA00044881"/>
    </source>
</evidence>
<keyword evidence="7" id="KW-0458">Lysosome</keyword>
<keyword evidence="3" id="KW-0813">Transport</keyword>
<feature type="transmembrane region" description="Helical" evidence="25">
    <location>
        <begin position="113"/>
        <end position="136"/>
    </location>
</feature>
<evidence type="ECO:0000256" key="1">
    <source>
        <dbReference type="ARBA" id="ARBA00004155"/>
    </source>
</evidence>
<evidence type="ECO:0000256" key="14">
    <source>
        <dbReference type="ARBA" id="ARBA00044898"/>
    </source>
</evidence>
<evidence type="ECO:0000256" key="6">
    <source>
        <dbReference type="ARBA" id="ARBA00023136"/>
    </source>
</evidence>
<keyword evidence="5 25" id="KW-1133">Transmembrane helix</keyword>
<evidence type="ECO:0000256" key="2">
    <source>
        <dbReference type="ARBA" id="ARBA00008335"/>
    </source>
</evidence>